<keyword evidence="9" id="KW-0119">Carbohydrate metabolism</keyword>
<evidence type="ECO:0000256" key="1">
    <source>
        <dbReference type="ARBA" id="ARBA00000083"/>
    </source>
</evidence>
<comment type="pathway">
    <text evidence="3">Carbohydrate metabolism; galactose metabolism.</text>
</comment>
<dbReference type="InterPro" id="IPR005886">
    <property type="entry name" value="UDP_G4E"/>
</dbReference>
<evidence type="ECO:0000256" key="9">
    <source>
        <dbReference type="ARBA" id="ARBA00023277"/>
    </source>
</evidence>
<comment type="catalytic activity">
    <reaction evidence="1">
        <text>UDP-alpha-D-glucose = UDP-alpha-D-galactose</text>
        <dbReference type="Rhea" id="RHEA:22168"/>
        <dbReference type="ChEBI" id="CHEBI:58885"/>
        <dbReference type="ChEBI" id="CHEBI:66914"/>
        <dbReference type="EC" id="5.1.3.2"/>
    </reaction>
</comment>
<feature type="domain" description="NAD-dependent epimerase/dehydratase" evidence="12">
    <location>
        <begin position="38"/>
        <end position="284"/>
    </location>
</feature>
<dbReference type="AlphaFoldDB" id="A0A510URT7"/>
<evidence type="ECO:0000313" key="13">
    <source>
        <dbReference type="EMBL" id="GEK17343.1"/>
    </source>
</evidence>
<evidence type="ECO:0000256" key="4">
    <source>
        <dbReference type="ARBA" id="ARBA00007637"/>
    </source>
</evidence>
<evidence type="ECO:0000256" key="3">
    <source>
        <dbReference type="ARBA" id="ARBA00004947"/>
    </source>
</evidence>
<keyword evidence="8" id="KW-0413">Isomerase</keyword>
<dbReference type="GO" id="GO:0033499">
    <property type="term" value="P:galactose catabolic process via UDP-galactose, Leloir pathway"/>
    <property type="evidence" value="ECO:0007669"/>
    <property type="project" value="TreeGrafter"/>
</dbReference>
<proteinExistence type="inferred from homology"/>
<name>A0A510URT7_9CELL</name>
<evidence type="ECO:0000256" key="7">
    <source>
        <dbReference type="ARBA" id="ARBA00023027"/>
    </source>
</evidence>
<evidence type="ECO:0000256" key="8">
    <source>
        <dbReference type="ARBA" id="ARBA00023235"/>
    </source>
</evidence>
<gene>
    <name evidence="13" type="ORF">CPE01_10760</name>
</gene>
<dbReference type="EC" id="5.1.3.2" evidence="5"/>
<keyword evidence="14" id="KW-1185">Reference proteome</keyword>
<organism evidence="13 14">
    <name type="scientific">Cellulomonas persica</name>
    <dbReference type="NCBI Taxonomy" id="76861"/>
    <lineage>
        <taxon>Bacteria</taxon>
        <taxon>Bacillati</taxon>
        <taxon>Actinomycetota</taxon>
        <taxon>Actinomycetes</taxon>
        <taxon>Micrococcales</taxon>
        <taxon>Cellulomonadaceae</taxon>
        <taxon>Cellulomonas</taxon>
    </lineage>
</organism>
<dbReference type="NCBIfam" id="TIGR01179">
    <property type="entry name" value="galE"/>
    <property type="match status" value="1"/>
</dbReference>
<accession>A0A510URT7</accession>
<dbReference type="Proteomes" id="UP000321386">
    <property type="component" value="Unassembled WGS sequence"/>
</dbReference>
<comment type="caution">
    <text evidence="13">The sequence shown here is derived from an EMBL/GenBank/DDBJ whole genome shotgun (WGS) entry which is preliminary data.</text>
</comment>
<reference evidence="13 14" key="1">
    <citation type="submission" date="2019-07" db="EMBL/GenBank/DDBJ databases">
        <title>Whole genome shotgun sequence of Cellulomonas persica NBRC 101101.</title>
        <authorList>
            <person name="Hosoyama A."/>
            <person name="Uohara A."/>
            <person name="Ohji S."/>
            <person name="Ichikawa N."/>
        </authorList>
    </citation>
    <scope>NUCLEOTIDE SEQUENCE [LARGE SCALE GENOMIC DNA]</scope>
    <source>
        <strain evidence="13 14">NBRC 101101</strain>
    </source>
</reference>
<evidence type="ECO:0000259" key="12">
    <source>
        <dbReference type="Pfam" id="PF01370"/>
    </source>
</evidence>
<dbReference type="Gene3D" id="3.90.25.10">
    <property type="entry name" value="UDP-galactose 4-epimerase, domain 1"/>
    <property type="match status" value="1"/>
</dbReference>
<comment type="cofactor">
    <cofactor evidence="2">
        <name>NAD(+)</name>
        <dbReference type="ChEBI" id="CHEBI:57540"/>
    </cofactor>
</comment>
<evidence type="ECO:0000256" key="6">
    <source>
        <dbReference type="ARBA" id="ARBA00018569"/>
    </source>
</evidence>
<dbReference type="SUPFAM" id="SSF51735">
    <property type="entry name" value="NAD(P)-binding Rossmann-fold domains"/>
    <property type="match status" value="1"/>
</dbReference>
<dbReference type="GO" id="GO:0003978">
    <property type="term" value="F:UDP-glucose 4-epimerase activity"/>
    <property type="evidence" value="ECO:0007669"/>
    <property type="project" value="UniProtKB-EC"/>
</dbReference>
<evidence type="ECO:0000256" key="2">
    <source>
        <dbReference type="ARBA" id="ARBA00001911"/>
    </source>
</evidence>
<dbReference type="InterPro" id="IPR036291">
    <property type="entry name" value="NAD(P)-bd_dom_sf"/>
</dbReference>
<dbReference type="PANTHER" id="PTHR43725">
    <property type="entry name" value="UDP-GLUCOSE 4-EPIMERASE"/>
    <property type="match status" value="1"/>
</dbReference>
<dbReference type="PANTHER" id="PTHR43725:SF53">
    <property type="entry name" value="UDP-ARABINOSE 4-EPIMERASE 1"/>
    <property type="match status" value="1"/>
</dbReference>
<evidence type="ECO:0000313" key="14">
    <source>
        <dbReference type="Proteomes" id="UP000321386"/>
    </source>
</evidence>
<evidence type="ECO:0000256" key="10">
    <source>
        <dbReference type="ARBA" id="ARBA00031367"/>
    </source>
</evidence>
<dbReference type="Gene3D" id="3.40.50.720">
    <property type="entry name" value="NAD(P)-binding Rossmann-like Domain"/>
    <property type="match status" value="1"/>
</dbReference>
<dbReference type="InterPro" id="IPR001509">
    <property type="entry name" value="Epimerase_deHydtase"/>
</dbReference>
<evidence type="ECO:0000256" key="11">
    <source>
        <dbReference type="ARBA" id="ARBA00033067"/>
    </source>
</evidence>
<dbReference type="EMBL" id="BJUA01000004">
    <property type="protein sequence ID" value="GEK17343.1"/>
    <property type="molecule type" value="Genomic_DNA"/>
</dbReference>
<evidence type="ECO:0000256" key="5">
    <source>
        <dbReference type="ARBA" id="ARBA00013189"/>
    </source>
</evidence>
<sequence length="354" mass="38336">MTALASAKRVRLRVFVFDHARMRYLWCPSRATLAVMTWLVTGGAGYIGAHVVRAFTQVGLEPVVLDDLSSGHEEFVPQGVPFVRGSVDDADVVADTLARHGIEGVVHLAGFKYAGVSVERPLHTYRQNVAGTLTLLETMAEQGVDKIVYSSSAAVFGTPDTELVTEQTPTLPESPYGESKLVGEWLLRDQGRALGLKHTSLRYFNVVGSGTPDVYDTSPHNLFPLVFEALIAGRTPVIRGDDYPTPDGTCVRDYIHVADLADAHVAAARTLAEGGTLEPVYNLGSGEGLSVREIMTAVAEVTGIDFTPEITARRPGDPARIVASGELAARDLGWRMTHTIQDMVRTAWEARTTH</sequence>
<comment type="similarity">
    <text evidence="4">Belongs to the NAD(P)-dependent epimerase/dehydratase family.</text>
</comment>
<protein>
    <recommendedName>
        <fullName evidence="6">UDP-glucose 4-epimerase</fullName>
        <ecNumber evidence="5">5.1.3.2</ecNumber>
    </recommendedName>
    <alternativeName>
        <fullName evidence="11">Galactowaldenase</fullName>
    </alternativeName>
    <alternativeName>
        <fullName evidence="10">UDP-galactose 4-epimerase</fullName>
    </alternativeName>
</protein>
<dbReference type="Pfam" id="PF01370">
    <property type="entry name" value="Epimerase"/>
    <property type="match status" value="1"/>
</dbReference>
<dbReference type="UniPathway" id="UPA00214"/>
<keyword evidence="7" id="KW-0520">NAD</keyword>